<feature type="compositionally biased region" description="Polar residues" evidence="10">
    <location>
        <begin position="626"/>
        <end position="662"/>
    </location>
</feature>
<feature type="compositionally biased region" description="Polar residues" evidence="10">
    <location>
        <begin position="2853"/>
        <end position="2863"/>
    </location>
</feature>
<feature type="compositionally biased region" description="Polar residues" evidence="10">
    <location>
        <begin position="2133"/>
        <end position="2142"/>
    </location>
</feature>
<reference evidence="13" key="2">
    <citation type="submission" date="2025-08" db="UniProtKB">
        <authorList>
            <consortium name="Ensembl"/>
        </authorList>
    </citation>
    <scope>IDENTIFICATION</scope>
</reference>
<feature type="compositionally biased region" description="Pro residues" evidence="10">
    <location>
        <begin position="3600"/>
        <end position="3615"/>
    </location>
</feature>
<evidence type="ECO:0000256" key="4">
    <source>
        <dbReference type="ARBA" id="ARBA00022771"/>
    </source>
</evidence>
<feature type="region of interest" description="Disordered" evidence="10">
    <location>
        <begin position="1755"/>
        <end position="2206"/>
    </location>
</feature>
<dbReference type="Gene3D" id="3.30.40.10">
    <property type="entry name" value="Zinc/RING finger domain, C3HC4 (zinc finger)"/>
    <property type="match status" value="6"/>
</dbReference>
<feature type="compositionally biased region" description="Basic and acidic residues" evidence="10">
    <location>
        <begin position="1272"/>
        <end position="1286"/>
    </location>
</feature>
<feature type="compositionally biased region" description="Polar residues" evidence="10">
    <location>
        <begin position="2086"/>
        <end position="2108"/>
    </location>
</feature>
<feature type="compositionally biased region" description="Basic residues" evidence="10">
    <location>
        <begin position="849"/>
        <end position="861"/>
    </location>
</feature>
<dbReference type="PANTHER" id="PTHR45888">
    <property type="entry name" value="HL01030P-RELATED"/>
    <property type="match status" value="1"/>
</dbReference>
<comment type="subcellular location">
    <subcellularLocation>
        <location evidence="1">Nucleus</location>
    </subcellularLocation>
</comment>
<keyword evidence="4 9" id="KW-0863">Zinc-finger</keyword>
<dbReference type="OMA" id="KVMSQGN"/>
<feature type="compositionally biased region" description="Low complexity" evidence="10">
    <location>
        <begin position="870"/>
        <end position="879"/>
    </location>
</feature>
<feature type="compositionally biased region" description="Low complexity" evidence="10">
    <location>
        <begin position="3412"/>
        <end position="3429"/>
    </location>
</feature>
<feature type="domain" description="PHD-type" evidence="11">
    <location>
        <begin position="1106"/>
        <end position="1161"/>
    </location>
</feature>
<feature type="region of interest" description="Disordered" evidence="10">
    <location>
        <begin position="1236"/>
        <end position="1316"/>
    </location>
</feature>
<feature type="region of interest" description="Disordered" evidence="10">
    <location>
        <begin position="3112"/>
        <end position="3227"/>
    </location>
</feature>
<accession>H3D7P4</accession>
<dbReference type="SUPFAM" id="SSF47095">
    <property type="entry name" value="HMG-box"/>
    <property type="match status" value="1"/>
</dbReference>
<organism evidence="13 14">
    <name type="scientific">Tetraodon nigroviridis</name>
    <name type="common">Spotted green pufferfish</name>
    <name type="synonym">Chelonodon nigroviridis</name>
    <dbReference type="NCBI Taxonomy" id="99883"/>
    <lineage>
        <taxon>Eukaryota</taxon>
        <taxon>Metazoa</taxon>
        <taxon>Chordata</taxon>
        <taxon>Craniata</taxon>
        <taxon>Vertebrata</taxon>
        <taxon>Euteleostomi</taxon>
        <taxon>Actinopterygii</taxon>
        <taxon>Neopterygii</taxon>
        <taxon>Teleostei</taxon>
        <taxon>Neoteleostei</taxon>
        <taxon>Acanthomorphata</taxon>
        <taxon>Eupercaria</taxon>
        <taxon>Tetraodontiformes</taxon>
        <taxon>Tetradontoidea</taxon>
        <taxon>Tetraodontidae</taxon>
        <taxon>Tetraodon</taxon>
    </lineage>
</organism>
<evidence type="ECO:0000256" key="6">
    <source>
        <dbReference type="ARBA" id="ARBA00023015"/>
    </source>
</evidence>
<dbReference type="GO" id="GO:0044666">
    <property type="term" value="C:MLL3/4 complex"/>
    <property type="evidence" value="ECO:0007669"/>
    <property type="project" value="TreeGrafter"/>
</dbReference>
<reference evidence="14" key="1">
    <citation type="journal article" date="2004" name="Nature">
        <title>Genome duplication in the teleost fish Tetraodon nigroviridis reveals the early vertebrate proto-karyotype.</title>
        <authorList>
            <person name="Jaillon O."/>
            <person name="Aury J.-M."/>
            <person name="Brunet F."/>
            <person name="Petit J.-L."/>
            <person name="Stange-Thomann N."/>
            <person name="Mauceli E."/>
            <person name="Bouneau L."/>
            <person name="Fischer C."/>
            <person name="Ozouf-Costaz C."/>
            <person name="Bernot A."/>
            <person name="Nicaud S."/>
            <person name="Jaffe D."/>
            <person name="Fisher S."/>
            <person name="Lutfalla G."/>
            <person name="Dossat C."/>
            <person name="Segurens B."/>
            <person name="Dasilva C."/>
            <person name="Salanoubat M."/>
            <person name="Levy M."/>
            <person name="Boudet N."/>
            <person name="Castellano S."/>
            <person name="Anthouard V."/>
            <person name="Jubin C."/>
            <person name="Castelli V."/>
            <person name="Katinka M."/>
            <person name="Vacherie B."/>
            <person name="Biemont C."/>
            <person name="Skalli Z."/>
            <person name="Cattolico L."/>
            <person name="Poulain J."/>
            <person name="De Berardinis V."/>
            <person name="Cruaud C."/>
            <person name="Duprat S."/>
            <person name="Brottier P."/>
            <person name="Coutanceau J.-P."/>
            <person name="Gouzy J."/>
            <person name="Parra G."/>
            <person name="Lardier G."/>
            <person name="Chapple C."/>
            <person name="McKernan K.J."/>
            <person name="McEwan P."/>
            <person name="Bosak S."/>
            <person name="Kellis M."/>
            <person name="Volff J.-N."/>
            <person name="Guigo R."/>
            <person name="Zody M.C."/>
            <person name="Mesirov J."/>
            <person name="Lindblad-Toh K."/>
            <person name="Birren B."/>
            <person name="Nusbaum C."/>
            <person name="Kahn D."/>
            <person name="Robinson-Rechavi M."/>
            <person name="Laudet V."/>
            <person name="Schachter V."/>
            <person name="Quetier F."/>
            <person name="Saurin W."/>
            <person name="Scarpelli C."/>
            <person name="Wincker P."/>
            <person name="Lander E.S."/>
            <person name="Weissenbach J."/>
            <person name="Roest Crollius H."/>
        </authorList>
    </citation>
    <scope>NUCLEOTIDE SEQUENCE [LARGE SCALE GENOMIC DNA]</scope>
</reference>
<feature type="region of interest" description="Disordered" evidence="10">
    <location>
        <begin position="3497"/>
        <end position="3578"/>
    </location>
</feature>
<dbReference type="CDD" id="cd15509">
    <property type="entry name" value="PHD1_KMT2C_like"/>
    <property type="match status" value="1"/>
</dbReference>
<feature type="compositionally biased region" description="Polar residues" evidence="10">
    <location>
        <begin position="1900"/>
        <end position="1923"/>
    </location>
</feature>
<feature type="compositionally biased region" description="Polar residues" evidence="10">
    <location>
        <begin position="3434"/>
        <end position="3447"/>
    </location>
</feature>
<dbReference type="InterPro" id="IPR013083">
    <property type="entry name" value="Znf_RING/FYVE/PHD"/>
</dbReference>
<feature type="compositionally biased region" description="Basic and acidic residues" evidence="10">
    <location>
        <begin position="1783"/>
        <end position="1794"/>
    </location>
</feature>
<feature type="compositionally biased region" description="Pro residues" evidence="10">
    <location>
        <begin position="13"/>
        <end position="29"/>
    </location>
</feature>
<dbReference type="InterPro" id="IPR036910">
    <property type="entry name" value="HMG_box_dom_sf"/>
</dbReference>
<feature type="region of interest" description="Disordered" evidence="10">
    <location>
        <begin position="2765"/>
        <end position="2863"/>
    </location>
</feature>
<feature type="compositionally biased region" description="Polar residues" evidence="10">
    <location>
        <begin position="703"/>
        <end position="720"/>
    </location>
</feature>
<feature type="compositionally biased region" description="Polar residues" evidence="10">
    <location>
        <begin position="678"/>
        <end position="689"/>
    </location>
</feature>
<keyword evidence="3" id="KW-0677">Repeat</keyword>
<feature type="compositionally biased region" description="Basic and acidic residues" evidence="10">
    <location>
        <begin position="2783"/>
        <end position="2794"/>
    </location>
</feature>
<feature type="compositionally biased region" description="Low complexity" evidence="10">
    <location>
        <begin position="2118"/>
        <end position="2132"/>
    </location>
</feature>
<feature type="compositionally biased region" description="Low complexity" evidence="10">
    <location>
        <begin position="2905"/>
        <end position="2918"/>
    </location>
</feature>
<evidence type="ECO:0000313" key="14">
    <source>
        <dbReference type="Proteomes" id="UP000007303"/>
    </source>
</evidence>
<dbReference type="Ensembl" id="ENSTNIT00000016748.1">
    <property type="protein sequence ID" value="ENSTNIP00000016535.1"/>
    <property type="gene ID" value="ENSTNIG00000013539.1"/>
</dbReference>
<feature type="compositionally biased region" description="Polar residues" evidence="10">
    <location>
        <begin position="593"/>
        <end position="606"/>
    </location>
</feature>
<feature type="compositionally biased region" description="Low complexity" evidence="10">
    <location>
        <begin position="3124"/>
        <end position="3140"/>
    </location>
</feature>
<feature type="region of interest" description="Disordered" evidence="10">
    <location>
        <begin position="506"/>
        <end position="935"/>
    </location>
</feature>
<evidence type="ECO:0000256" key="5">
    <source>
        <dbReference type="ARBA" id="ARBA00022833"/>
    </source>
</evidence>
<keyword evidence="8" id="KW-0539">Nucleus</keyword>
<feature type="compositionally biased region" description="Polar residues" evidence="10">
    <location>
        <begin position="3204"/>
        <end position="3214"/>
    </location>
</feature>
<dbReference type="InterPro" id="IPR034732">
    <property type="entry name" value="EPHD"/>
</dbReference>
<dbReference type="PROSITE" id="PS50016">
    <property type="entry name" value="ZF_PHD_2"/>
    <property type="match status" value="4"/>
</dbReference>
<feature type="domain" description="PHD-type" evidence="11">
    <location>
        <begin position="1029"/>
        <end position="1079"/>
    </location>
</feature>
<feature type="compositionally biased region" description="Polar residues" evidence="10">
    <location>
        <begin position="3179"/>
        <end position="3191"/>
    </location>
</feature>
<feature type="region of interest" description="Disordered" evidence="10">
    <location>
        <begin position="1601"/>
        <end position="1641"/>
    </location>
</feature>
<evidence type="ECO:0000256" key="3">
    <source>
        <dbReference type="ARBA" id="ARBA00022737"/>
    </source>
</evidence>
<feature type="domain" description="PHD-type" evidence="11">
    <location>
        <begin position="376"/>
        <end position="429"/>
    </location>
</feature>
<feature type="region of interest" description="Disordered" evidence="10">
    <location>
        <begin position="1"/>
        <end position="124"/>
    </location>
</feature>
<dbReference type="Gene3D" id="1.10.30.10">
    <property type="entry name" value="High mobility group box domain"/>
    <property type="match status" value="1"/>
</dbReference>
<dbReference type="InParanoid" id="H3D7P4"/>
<dbReference type="GO" id="GO:0045944">
    <property type="term" value="P:positive regulation of transcription by RNA polymerase II"/>
    <property type="evidence" value="ECO:0007669"/>
    <property type="project" value="TreeGrafter"/>
</dbReference>
<proteinExistence type="predicted"/>
<feature type="compositionally biased region" description="Polar residues" evidence="10">
    <location>
        <begin position="521"/>
        <end position="530"/>
    </location>
</feature>
<protein>
    <submittedName>
        <fullName evidence="13">Lysine methyltransferase 2C</fullName>
    </submittedName>
</protein>
<dbReference type="GO" id="GO:0008270">
    <property type="term" value="F:zinc ion binding"/>
    <property type="evidence" value="ECO:0007669"/>
    <property type="project" value="UniProtKB-KW"/>
</dbReference>
<dbReference type="CDD" id="cd15514">
    <property type="entry name" value="PHD6_KMT2C_like"/>
    <property type="match status" value="1"/>
</dbReference>
<feature type="region of interest" description="Disordered" evidence="10">
    <location>
        <begin position="3260"/>
        <end position="3463"/>
    </location>
</feature>
<evidence type="ECO:0000256" key="10">
    <source>
        <dbReference type="SAM" id="MobiDB-lite"/>
    </source>
</evidence>
<evidence type="ECO:0000256" key="9">
    <source>
        <dbReference type="PROSITE-ProRule" id="PRU00146"/>
    </source>
</evidence>
<feature type="compositionally biased region" description="Low complexity" evidence="10">
    <location>
        <begin position="2806"/>
        <end position="2818"/>
    </location>
</feature>
<keyword evidence="2" id="KW-0479">Metal-binding</keyword>
<feature type="compositionally biased region" description="Acidic residues" evidence="10">
    <location>
        <begin position="58"/>
        <end position="80"/>
    </location>
</feature>
<keyword evidence="7" id="KW-0804">Transcription</keyword>
<feature type="compositionally biased region" description="Low complexity" evidence="10">
    <location>
        <begin position="3296"/>
        <end position="3312"/>
    </location>
</feature>
<feature type="compositionally biased region" description="Basic and acidic residues" evidence="10">
    <location>
        <begin position="1755"/>
        <end position="1767"/>
    </location>
</feature>
<evidence type="ECO:0000259" key="11">
    <source>
        <dbReference type="PROSITE" id="PS50016"/>
    </source>
</evidence>
<feature type="compositionally biased region" description="Basic and acidic residues" evidence="10">
    <location>
        <begin position="32"/>
        <end position="41"/>
    </location>
</feature>
<dbReference type="PROSITE" id="PS51805">
    <property type="entry name" value="EPHD"/>
    <property type="match status" value="1"/>
</dbReference>
<dbReference type="InterPro" id="IPR011011">
    <property type="entry name" value="Znf_FYVE_PHD"/>
</dbReference>
<dbReference type="PANTHER" id="PTHR45888:SF1">
    <property type="entry name" value="HISTONE-LYSINE N-METHYLTRANSFERASE 2C"/>
    <property type="match status" value="1"/>
</dbReference>
<keyword evidence="14" id="KW-1185">Reference proteome</keyword>
<dbReference type="GO" id="GO:0003713">
    <property type="term" value="F:transcription coactivator activity"/>
    <property type="evidence" value="ECO:0007669"/>
    <property type="project" value="TreeGrafter"/>
</dbReference>
<evidence type="ECO:0000256" key="8">
    <source>
        <dbReference type="ARBA" id="ARBA00023242"/>
    </source>
</evidence>
<dbReference type="CDD" id="cd22026">
    <property type="entry name" value="HMG-box_KMT2C"/>
    <property type="match status" value="1"/>
</dbReference>
<name>H3D7P4_TETNG</name>
<dbReference type="InterPro" id="IPR001965">
    <property type="entry name" value="Znf_PHD"/>
</dbReference>
<feature type="domain" description="PHD-type" evidence="12">
    <location>
        <begin position="214"/>
        <end position="323"/>
    </location>
</feature>
<evidence type="ECO:0000256" key="1">
    <source>
        <dbReference type="ARBA" id="ARBA00004123"/>
    </source>
</evidence>
<dbReference type="FunFam" id="3.30.40.10:FF:000852">
    <property type="entry name" value="Histone-lysine N-methyltransferase 2C"/>
    <property type="match status" value="1"/>
</dbReference>
<feature type="compositionally biased region" description="Polar residues" evidence="10">
    <location>
        <begin position="775"/>
        <end position="827"/>
    </location>
</feature>
<evidence type="ECO:0000256" key="7">
    <source>
        <dbReference type="ARBA" id="ARBA00023163"/>
    </source>
</evidence>
<dbReference type="CDD" id="cd15510">
    <property type="entry name" value="PHD2_KMT2C_like"/>
    <property type="match status" value="1"/>
</dbReference>
<dbReference type="Pfam" id="PF00628">
    <property type="entry name" value="PHD"/>
    <property type="match status" value="3"/>
</dbReference>
<dbReference type="Pfam" id="PF13771">
    <property type="entry name" value="zf-HC5HC2H"/>
    <property type="match status" value="1"/>
</dbReference>
<dbReference type="GeneTree" id="ENSGT00940000155281"/>
<feature type="compositionally biased region" description="Polar residues" evidence="10">
    <location>
        <begin position="1945"/>
        <end position="1962"/>
    </location>
</feature>
<dbReference type="CDD" id="cd15513">
    <property type="entry name" value="PHD5_KMT2C_like"/>
    <property type="match status" value="1"/>
</dbReference>
<feature type="region of interest" description="Disordered" evidence="10">
    <location>
        <begin position="3591"/>
        <end position="3615"/>
    </location>
</feature>
<sequence>RATPKGGGSNQCAPPPAPPQPPPAPPPGPRSRTKEVKDKTTGGRRSKRRSNTNPEPCQEPEPEPDPEPSQEPEPDPEPCQEPEHEPDPEPIEEPGPEPDPKPSQDDEDSLSPLFHQTGSEDCGGSGPAVLVHSTKFLKQCAFCYRGDSQAPLGQGHLMVFGPTPGYVPLHILNRRASSDRDNDCHDYGYGGGRTPSTHLFRCSSPEQLTESSSEFVEQLGPVGLPHDLSIQSLFDPTAGQCCAHLQCAAWSEGVCCGEGQSLLYVDKAIDWGSTQVCAYCQRLGASLRCWEANCRRSYHFPCAAAAGAQQDWTDRRTLCTKHSPTVSAVTPPCQLCSSGGDGSSLLTCCCCGNCYHGNCLDPPVIPNPLRRAGWQCPRCRVCQSCRLRGNDGMLLVCEHCDKAYHTHCLTPPLEHSPGSGWSCKSCRICRGCGVRSSGQWANHPFLCKSCDPALPCPVCDGSPDPCNPQETLTCVSCYRCVHTDCTVGWQREGRAGPEDYLCSTCRPQEEQPKPDSPTPSPTLQCDSTEFQPKPEDMELKGSPAAPLAEDMDAPQGLPSPQSEAPELQTTAVSPHGRPEPPSRRSVSLPASPAHSQVQLASSQLAVQSEVILKSTSKRSEEELDCNSVQTGLAGQNQENNEVQKTSSSPSPPHNSQMPTLSAASGPACALTAGPSPATDGSSAQPSNLLESPVGSPGRPVGSQAVTPHPTNLHLLQSNENVAAHHPHPSVEPEMSQLNSSPGSLDHVSIVSEAASIRDAPGDPVPGQEKMLSGSAEDTQTNSSLAQTTADLQSSPHSLAQSSKPCSDSPQSPVLNTENNPGPSSSLNVDAVPTPLLPYPPKIGMGKPAISKRKFSPARARIKQGSCWSNRRVVSPPSSSQDSMGESGWDSPKPHPTDPPLWSLRVGRGSGFPGRRRSRGGGAGGGRGARGRSRLKTQDSLTVLPGVISVEAFQPKEEEENSMHNTVVMFSTTDHFTLKQDMCVVCGSFGQGAEGRLLACSQCGQCYHPFCVNVKMTRVVLTKGWRCLECTVCEACGEASDPGRLLLCDDCDISYHTYCLDPPLHTVPKGAWKCKWCVRCVQCGSSSPGVRCDWQDNYSCCGPCGSLRRCPLCQRPYAHDELIMQCQQCDRWVHATCQNLMCEEDVEAAADEGFDCSLCRSPGSYGRCDSFSSPHMVQISSRLREPDSKTFTQDGVCLTESGLTHLQSLVEPLMSPRRYRRCKPKLKLRIINQNSVSVLQTPAEPDTPTEQEHGGQRSRRCPQQSFQGCELDCDLKSDSSPEREQSHSYEVGGEPELPDGSKKRKRKPYRPGIGGFMVRQRGGKVGVSRIKLCRRDSSELLSRDEGCPDVPMETTPLVDHAPGKVKKRYRKKKTKLEEVFPSYLQEAFFGKDLLDQSRQGGQRPASGAPVQPIRSINQSETLPEDKRRPTHPTGADVMKNLAMLPMSDGALLDLSEVLITDPQILATGHTAGLDLTSVAEDPSFTAGGGCGQRMVQEEPLDAILSPELDKMVTDGAILSKLYKIPELEGKDVEEVFTAVLHPNNGDNNQLEQRQNNTAAGKTHTPQTAVGFPRLGLMNGLMGAAPQSTNAAVMSSGAKGPGGFRLGSADSHVPAPASDHSHGQALTNQSPAAEGEQDGLSTAQRSMLKWEKEEALGEMATVAPVLYCNTNFPQLREQYPDWSTRVKQIAKLWRKACSQDRAPFVQKARDNRAAQRISKVQLANDPVKRQPATPAPLPAAYEPACMEVEGGFKDPLKSRETEQEQEWKLRQQMRQKSKQQAKMEASQKLEQVKNEQRQQLAAQRLSRPVSPDNSSRSPMTPGMLGSASPVHTPSSRESQCRHHLPLQAPPGQADDVFLRPQAPPLSGFSSPLHQPPSSPQMFSPPSSRPSSPWDPLKGGGTSRPTSCQAGNLPGAQQQRGTSLSPSPGHDMFGSPAPSPDSKAPTDASRNLMSHSGKSRLQQNRGGLISPPSGSAPGSELLSRHLSLRPAESFQRSQNSGALRHSPLDPSGRTGDPVQGNLFKAPMPPQQEVCGGAGGGRRDPSRPTDLNFAGPPSQDPAFPSSPLSALGSPHRSPYAQMPGTPRPDYSQQTSDPFTQQSPPYINPQTPGTPRPHSDPLQQSPGPGHRPSPSHQNTDPYSSSPGTPRPSVVERFPRSPGSQRSGEASSSRTPRPDQYGQQSPTVRAQKPQADGFTPQHVGPGSSPLASETFTSAQHQVTHPALLSGSVFSRPLLTAPAVPLQLSPGQPHLLESFPRNAIGQVQKHPGMFEASGFSGLAVQASPNPFEQGPVVPGSSHADKTKSSEVAQMDVASLSGPVSMLPQQGDSEEKLRQVRPNLRGVSLIGRTVRASAGSELSCTALHSSGFSLFLPQRQRLRQLILRQQQQKNVSRQEKLLQDGAAGPPHQWLQKEPTGAAPADPFGRPPPPYPGTARPPETTALRGRFAAPPGGLQGSFLRMSHPAGPGSGLVVEHGVSVQMKRPGEFTGIRPVMAPGGHVMPESVSSRTFCPALGVCQPFLPRSLPLQQHSIMGQPYIELRHRAPEHRLRLPFPPSAELQARPIQGPPLGQQMLMQQQHVVSSAPLSQNSESALPGAEGIEEHLEGEDSAVKDLEDVEVKDLVDLNLNLDPEDGKEDLDLGPNDLHLDDFLLSGKFDLIAYADPELNLEEKKDMFNEELDLGEVSAEEKEGGAKKADHLVKQEMQESTAVALREGACQSAAPLVLSKVRNFQSNYQPANTSITNINALPPLKVEESSSATAAVPGIPPHVNAAPLGMSPQVHPPSAGDRSKDCLSDCHDGQSGVHQRPYGSPSSSQTSVFTSPAQGPLMSPHTSVTPEVLPLPPPQPHLPLTSQTQTAHMGTSSQNHTANPAIFSETQIQDQNPNKQRPLLLEEQPLLLQDLLDQERQEQQQQKQMQALMRQRPAPESGVTTTAAAAADFDSISDPIMKAKMVALKGINKVMSQGNLGLNPMVINRYVCIQAAAGSSGSGGPVNTSLFSFPQDEKLTPQLVRPNPPNFGSDFANESQRRQYEEWLAETQQLLQMQQRLLEDQIAAHRKTKKSLSAKQRTAKKAGRAFAEEDAAQLRHVTELQGTVQKQLEQIRKQQKSHTELIEDYRTKQQQQQHEGAATSPPSQPSHHASQTPPAWGSAAPVSRPQHQRWLAGRGRSSWGPPLALPNAPQAPSHTQAPGFTTGSQGPAGGPGGRAPSCQVNYDDNNPFSEGFQERERRERLREQQERQRVQLLQEVERQRALQQRMELEQQALYGAPGGPAGESLSQMPFFSSEPPQDFLQTCPLSRPPQQTQGQTGSQHAGAHQGYPEGTPNPGALLASGLRPRTAAEHSMGHPEPRSSPRFLGAAGLPDPAARPLPLPEGQACRFGHEPSSSSPSSPLQCLSGEPGSLLKRKKRDVDDAGAGTPLSSHSDDVSASSAPAVLDHSRSGPTQAPPSVTSPQVKKEREEGGACEGVVKKEEGGAEEVFSPALCGGSKDGDGGKELLRHLLKDKTSHIMPFPTSHAPPAACRQSSNESIPSEEEDRPRSHGNIENGPDLLDSRNKLQRCKRPARPEKDRLPPKNKRRKKEDEELLLCCSSSEPILTHLAQNNLSNPPTPPASLPPTPPPLPRQKLMNGFATTDELTRKDGETLVLGVQGVHVCLFQPHVSSSSRLLTSPPPLPTPPHNNQEELKVQGSECEAADSYVPSSSPESVADMEVSRFPDLSFVKLEPVSPCPSPTLAVVPAARGKGPSAVKQEVKVEPNPQDHPSCLNTDLVTIAITVNPVAAQNIGGVMAAVAQLLRVPVPLNYQLSRTAGPDHASLALLAGARV</sequence>
<feature type="compositionally biased region" description="Low complexity" evidence="10">
    <location>
        <begin position="1877"/>
        <end position="1889"/>
    </location>
</feature>
<feature type="region of interest" description="Disordered" evidence="10">
    <location>
        <begin position="1395"/>
        <end position="1434"/>
    </location>
</feature>
<feature type="region of interest" description="Disordered" evidence="10">
    <location>
        <begin position="2901"/>
        <end position="2923"/>
    </location>
</feature>
<evidence type="ECO:0000313" key="13">
    <source>
        <dbReference type="Ensembl" id="ENSTNIP00000016535.1"/>
    </source>
</evidence>
<dbReference type="GO" id="GO:0042800">
    <property type="term" value="F:histone H3K4 methyltransferase activity"/>
    <property type="evidence" value="ECO:0007669"/>
    <property type="project" value="TreeGrafter"/>
</dbReference>
<keyword evidence="5" id="KW-0862">Zinc</keyword>
<dbReference type="STRING" id="99883.ENSTNIP00000016535"/>
<dbReference type="FunFam" id="1.10.30.10:FF:000009">
    <property type="entry name" value="Histone-lysine N-methyltransferase"/>
    <property type="match status" value="1"/>
</dbReference>
<feature type="region of interest" description="Disordered" evidence="10">
    <location>
        <begin position="2388"/>
        <end position="2454"/>
    </location>
</feature>
<feature type="compositionally biased region" description="Basic and acidic residues" evidence="10">
    <location>
        <begin position="3448"/>
        <end position="3463"/>
    </location>
</feature>
<dbReference type="InterPro" id="IPR019787">
    <property type="entry name" value="Znf_PHD-finger"/>
</dbReference>
<dbReference type="Proteomes" id="UP000007303">
    <property type="component" value="Unassembled WGS sequence"/>
</dbReference>
<feature type="compositionally biased region" description="Polar residues" evidence="10">
    <location>
        <begin position="558"/>
        <end position="572"/>
    </location>
</feature>
<dbReference type="SMART" id="SM00249">
    <property type="entry name" value="PHD"/>
    <property type="match status" value="7"/>
</dbReference>
<reference evidence="13" key="3">
    <citation type="submission" date="2025-09" db="UniProtKB">
        <authorList>
            <consortium name="Ensembl"/>
        </authorList>
    </citation>
    <scope>IDENTIFICATION</scope>
</reference>
<feature type="compositionally biased region" description="Basic and acidic residues" evidence="10">
    <location>
        <begin position="3332"/>
        <end position="3345"/>
    </location>
</feature>
<feature type="domain" description="PHD-type" evidence="11">
    <location>
        <begin position="979"/>
        <end position="1032"/>
    </location>
</feature>
<dbReference type="SUPFAM" id="SSF57903">
    <property type="entry name" value="FYVE/PHD zinc finger"/>
    <property type="match status" value="5"/>
</dbReference>
<evidence type="ECO:0000259" key="12">
    <source>
        <dbReference type="PROSITE" id="PS51805"/>
    </source>
</evidence>
<feature type="compositionally biased region" description="Polar residues" evidence="10">
    <location>
        <begin position="2156"/>
        <end position="2182"/>
    </location>
</feature>
<dbReference type="FunFam" id="3.30.40.10:FF:001142">
    <property type="entry name" value="Histone-lysine N-methyltransferase"/>
    <property type="match status" value="1"/>
</dbReference>
<evidence type="ECO:0000256" key="2">
    <source>
        <dbReference type="ARBA" id="ARBA00022723"/>
    </source>
</evidence>
<feature type="compositionally biased region" description="Basic and acidic residues" evidence="10">
    <location>
        <begin position="3218"/>
        <end position="3227"/>
    </location>
</feature>
<keyword evidence="6" id="KW-0805">Transcription regulation</keyword>
<feature type="compositionally biased region" description="Low complexity" evidence="10">
    <location>
        <begin position="3167"/>
        <end position="3178"/>
    </location>
</feature>